<keyword evidence="5 12" id="KW-0963">Cytoplasm</keyword>
<evidence type="ECO:0000313" key="16">
    <source>
        <dbReference type="Proteomes" id="UP000543642"/>
    </source>
</evidence>
<keyword evidence="8 12" id="KW-0808">Transferase</keyword>
<keyword evidence="6 12" id="KW-0698">rRNA processing</keyword>
<dbReference type="Proteomes" id="UP000543642">
    <property type="component" value="Unassembled WGS sequence"/>
</dbReference>
<keyword evidence="9 12" id="KW-0949">S-adenosyl-L-methionine</keyword>
<feature type="domain" description="Ribosomal RNA small subunit methyltransferase E methyltransferase" evidence="13">
    <location>
        <begin position="73"/>
        <end position="240"/>
    </location>
</feature>
<comment type="function">
    <text evidence="10 12">Specifically methylates the N3 position of the uracil ring of uridine 1498 (m3U1498) in 16S rRNA. Acts on the fully assembled 30S ribosomal subunit.</text>
</comment>
<dbReference type="InterPro" id="IPR046887">
    <property type="entry name" value="RsmE_PUA-like"/>
</dbReference>
<dbReference type="RefSeq" id="WP_183773167.1">
    <property type="nucleotide sequence ID" value="NZ_CAWVEG010000182.1"/>
</dbReference>
<evidence type="ECO:0000259" key="14">
    <source>
        <dbReference type="Pfam" id="PF20260"/>
    </source>
</evidence>
<dbReference type="EMBL" id="JACHFW010000005">
    <property type="protein sequence ID" value="MBB5264526.1"/>
    <property type="molecule type" value="Genomic_DNA"/>
</dbReference>
<dbReference type="GO" id="GO:0070042">
    <property type="term" value="F:rRNA (uridine-N3-)-methyltransferase activity"/>
    <property type="evidence" value="ECO:0007669"/>
    <property type="project" value="TreeGrafter"/>
</dbReference>
<evidence type="ECO:0000256" key="7">
    <source>
        <dbReference type="ARBA" id="ARBA00022603"/>
    </source>
</evidence>
<dbReference type="AlphaFoldDB" id="A0A7W8H9S8"/>
<dbReference type="Gene3D" id="3.40.1280.10">
    <property type="match status" value="1"/>
</dbReference>
<keyword evidence="16" id="KW-1185">Reference proteome</keyword>
<evidence type="ECO:0000256" key="3">
    <source>
        <dbReference type="ARBA" id="ARBA00012328"/>
    </source>
</evidence>
<feature type="domain" description="Ribosomal RNA small subunit methyltransferase E PUA-like" evidence="14">
    <location>
        <begin position="18"/>
        <end position="64"/>
    </location>
</feature>
<dbReference type="PANTHER" id="PTHR30027">
    <property type="entry name" value="RIBOSOMAL RNA SMALL SUBUNIT METHYLTRANSFERASE E"/>
    <property type="match status" value="1"/>
</dbReference>
<dbReference type="InterPro" id="IPR046886">
    <property type="entry name" value="RsmE_MTase_dom"/>
</dbReference>
<dbReference type="SUPFAM" id="SSF88697">
    <property type="entry name" value="PUA domain-like"/>
    <property type="match status" value="1"/>
</dbReference>
<dbReference type="PANTHER" id="PTHR30027:SF3">
    <property type="entry name" value="16S RRNA (URACIL(1498)-N(3))-METHYLTRANSFERASE"/>
    <property type="match status" value="1"/>
</dbReference>
<dbReference type="Pfam" id="PF04452">
    <property type="entry name" value="Methyltrans_RNA"/>
    <property type="match status" value="1"/>
</dbReference>
<dbReference type="CDD" id="cd18084">
    <property type="entry name" value="RsmE-like"/>
    <property type="match status" value="1"/>
</dbReference>
<evidence type="ECO:0000256" key="6">
    <source>
        <dbReference type="ARBA" id="ARBA00022552"/>
    </source>
</evidence>
<accession>A0A7W8H9S8</accession>
<dbReference type="InterPro" id="IPR006700">
    <property type="entry name" value="RsmE"/>
</dbReference>
<dbReference type="InterPro" id="IPR029028">
    <property type="entry name" value="Alpha/beta_knot_MTases"/>
</dbReference>
<proteinExistence type="inferred from homology"/>
<comment type="similarity">
    <text evidence="2 12">Belongs to the RNA methyltransferase RsmE family.</text>
</comment>
<evidence type="ECO:0000256" key="1">
    <source>
        <dbReference type="ARBA" id="ARBA00004496"/>
    </source>
</evidence>
<evidence type="ECO:0000256" key="4">
    <source>
        <dbReference type="ARBA" id="ARBA00013673"/>
    </source>
</evidence>
<dbReference type="NCBIfam" id="TIGR00046">
    <property type="entry name" value="RsmE family RNA methyltransferase"/>
    <property type="match status" value="1"/>
</dbReference>
<dbReference type="EC" id="2.1.1.193" evidence="3 12"/>
<evidence type="ECO:0000256" key="8">
    <source>
        <dbReference type="ARBA" id="ARBA00022679"/>
    </source>
</evidence>
<keyword evidence="7 12" id="KW-0489">Methyltransferase</keyword>
<dbReference type="SUPFAM" id="SSF75217">
    <property type="entry name" value="alpha/beta knot"/>
    <property type="match status" value="1"/>
</dbReference>
<gene>
    <name evidence="15" type="ORF">HNP82_001653</name>
</gene>
<evidence type="ECO:0000256" key="5">
    <source>
        <dbReference type="ARBA" id="ARBA00022490"/>
    </source>
</evidence>
<evidence type="ECO:0000256" key="10">
    <source>
        <dbReference type="ARBA" id="ARBA00025699"/>
    </source>
</evidence>
<comment type="caution">
    <text evidence="15">The sequence shown here is derived from an EMBL/GenBank/DDBJ whole genome shotgun (WGS) entry which is preliminary data.</text>
</comment>
<evidence type="ECO:0000256" key="11">
    <source>
        <dbReference type="ARBA" id="ARBA00047944"/>
    </source>
</evidence>
<name>A0A7W8H9S8_9FIRM</name>
<organism evidence="15 16">
    <name type="scientific">Catenibacillus scindens</name>
    <dbReference type="NCBI Taxonomy" id="673271"/>
    <lineage>
        <taxon>Bacteria</taxon>
        <taxon>Bacillati</taxon>
        <taxon>Bacillota</taxon>
        <taxon>Clostridia</taxon>
        <taxon>Lachnospirales</taxon>
        <taxon>Lachnospiraceae</taxon>
        <taxon>Catenibacillus</taxon>
    </lineage>
</organism>
<evidence type="ECO:0000256" key="12">
    <source>
        <dbReference type="PIRNR" id="PIRNR015601"/>
    </source>
</evidence>
<dbReference type="InterPro" id="IPR029026">
    <property type="entry name" value="tRNA_m1G_MTases_N"/>
</dbReference>
<evidence type="ECO:0000313" key="15">
    <source>
        <dbReference type="EMBL" id="MBB5264526.1"/>
    </source>
</evidence>
<reference evidence="15 16" key="1">
    <citation type="submission" date="2020-08" db="EMBL/GenBank/DDBJ databases">
        <title>Genomic Encyclopedia of Type Strains, Phase IV (KMG-IV): sequencing the most valuable type-strain genomes for metagenomic binning, comparative biology and taxonomic classification.</title>
        <authorList>
            <person name="Goeker M."/>
        </authorList>
    </citation>
    <scope>NUCLEOTIDE SEQUENCE [LARGE SCALE GENOMIC DNA]</scope>
    <source>
        <strain evidence="15 16">DSM 106146</strain>
    </source>
</reference>
<dbReference type="PIRSF" id="PIRSF015601">
    <property type="entry name" value="MTase_slr0722"/>
    <property type="match status" value="1"/>
</dbReference>
<evidence type="ECO:0000256" key="9">
    <source>
        <dbReference type="ARBA" id="ARBA00022691"/>
    </source>
</evidence>
<dbReference type="GO" id="GO:0005737">
    <property type="term" value="C:cytoplasm"/>
    <property type="evidence" value="ECO:0007669"/>
    <property type="project" value="UniProtKB-SubCell"/>
</dbReference>
<evidence type="ECO:0000259" key="13">
    <source>
        <dbReference type="Pfam" id="PF04452"/>
    </source>
</evidence>
<protein>
    <recommendedName>
        <fullName evidence="4 12">Ribosomal RNA small subunit methyltransferase E</fullName>
        <ecNumber evidence="3 12">2.1.1.193</ecNumber>
    </recommendedName>
</protein>
<dbReference type="NCBIfam" id="NF008692">
    <property type="entry name" value="PRK11713.1-5"/>
    <property type="match status" value="1"/>
</dbReference>
<sequence>MPRFFVKPDQVDDTSIVITGNDVNHIKNVLRMRCGEEVSVSDGQGKDYFCTIESLDKDQVCLHIENSWDSYVELPAKLYLFQGLPKGDKMDLIVQKAVELGVFEIIPVVTARTIVHLDPKKAPKKVERWQSLCESAAKQSGRGIIPTVAPVTSFKDALNRASHMDAVIMPYEQAKGMDAARKAVREMNNKKNIGIFIGPEGGFDPSEVSMAQEAGAVPMTLGKRILRTETAGLAVLSILMFELEDN</sequence>
<dbReference type="Gene3D" id="2.40.240.20">
    <property type="entry name" value="Hypothetical PUA domain-like, domain 1"/>
    <property type="match status" value="1"/>
</dbReference>
<dbReference type="GO" id="GO:0070475">
    <property type="term" value="P:rRNA base methylation"/>
    <property type="evidence" value="ECO:0007669"/>
    <property type="project" value="TreeGrafter"/>
</dbReference>
<comment type="catalytic activity">
    <reaction evidence="11 12">
        <text>uridine(1498) in 16S rRNA + S-adenosyl-L-methionine = N(3)-methyluridine(1498) in 16S rRNA + S-adenosyl-L-homocysteine + H(+)</text>
        <dbReference type="Rhea" id="RHEA:42920"/>
        <dbReference type="Rhea" id="RHEA-COMP:10283"/>
        <dbReference type="Rhea" id="RHEA-COMP:10284"/>
        <dbReference type="ChEBI" id="CHEBI:15378"/>
        <dbReference type="ChEBI" id="CHEBI:57856"/>
        <dbReference type="ChEBI" id="CHEBI:59789"/>
        <dbReference type="ChEBI" id="CHEBI:65315"/>
        <dbReference type="ChEBI" id="CHEBI:74502"/>
        <dbReference type="EC" id="2.1.1.193"/>
    </reaction>
</comment>
<evidence type="ECO:0000256" key="2">
    <source>
        <dbReference type="ARBA" id="ARBA00005528"/>
    </source>
</evidence>
<dbReference type="Pfam" id="PF20260">
    <property type="entry name" value="PUA_4"/>
    <property type="match status" value="1"/>
</dbReference>
<dbReference type="InterPro" id="IPR015947">
    <property type="entry name" value="PUA-like_sf"/>
</dbReference>
<comment type="subcellular location">
    <subcellularLocation>
        <location evidence="1 12">Cytoplasm</location>
    </subcellularLocation>
</comment>